<dbReference type="EMBL" id="SRPW01004374">
    <property type="protein sequence ID" value="KAG5982919.1"/>
    <property type="molecule type" value="Genomic_DNA"/>
</dbReference>
<protein>
    <recommendedName>
        <fullName evidence="3">Calcineurin-like phosphoesterase domain-containing protein</fullName>
    </recommendedName>
</protein>
<evidence type="ECO:0000313" key="5">
    <source>
        <dbReference type="Proteomes" id="UP000748025"/>
    </source>
</evidence>
<dbReference type="Pfam" id="PF00149">
    <property type="entry name" value="Metallophos"/>
    <property type="match status" value="1"/>
</dbReference>
<gene>
    <name evidence="4" type="ORF">E4U43_006344</name>
</gene>
<dbReference type="InterPro" id="IPR004843">
    <property type="entry name" value="Calcineurin-like_PHP"/>
</dbReference>
<dbReference type="PANTHER" id="PTHR10340:SF34">
    <property type="entry name" value="SPHINGOMYELIN PHOSPHODIESTERASE"/>
    <property type="match status" value="1"/>
</dbReference>
<evidence type="ECO:0000256" key="1">
    <source>
        <dbReference type="ARBA" id="ARBA00022801"/>
    </source>
</evidence>
<sequence>MYQAIHRLAPDAQYTIFTGDIVEREVWNTTPETNSKDINDAYQRMKTHFPRFCPAVGNHEASPANWFPARDILTKTYHIEWLYSLLTSLWKGTNVGTATSPHHRGRYVYSVPTRGLRIIGINTNLYYYLNLWLYREPVEADPDGQLKWLVFQLQEAEWAGDRVWIVGHMPMGDADAVPHSSGLFNDIVTRYNRTVAAMFFGHTHSDQYQINYAAAAGQPDRRTADTALLMSYIAPSLTPSSGFPAFRVYTVDKDTHAVLDSATYFANMSDPTYQIEPVWESLYSLKTDYAAVFAPDDAGAADTDDNDMRVSSVPISAAAWHDLTEKWQTDPDLFDIYWQNKHTGSGDVPRCNDACRRKEICFTRNGRNDDSCENRRPGGRLGRVSHCGSSILLDALGGLFDPDMQAKIREVVSPLSRA</sequence>
<feature type="domain" description="Calcineurin-like phosphoesterase" evidence="3">
    <location>
        <begin position="10"/>
        <end position="205"/>
    </location>
</feature>
<dbReference type="GO" id="GO:0008081">
    <property type="term" value="F:phosphoric diester hydrolase activity"/>
    <property type="evidence" value="ECO:0007669"/>
    <property type="project" value="TreeGrafter"/>
</dbReference>
<proteinExistence type="predicted"/>
<dbReference type="InterPro" id="IPR029052">
    <property type="entry name" value="Metallo-depent_PP-like"/>
</dbReference>
<dbReference type="OrthoDB" id="282973at2759"/>
<name>A0A9P7N1Y0_9HYPO</name>
<organism evidence="4 5">
    <name type="scientific">Claviceps pusilla</name>
    <dbReference type="NCBI Taxonomy" id="123648"/>
    <lineage>
        <taxon>Eukaryota</taxon>
        <taxon>Fungi</taxon>
        <taxon>Dikarya</taxon>
        <taxon>Ascomycota</taxon>
        <taxon>Pezizomycotina</taxon>
        <taxon>Sordariomycetes</taxon>
        <taxon>Hypocreomycetidae</taxon>
        <taxon>Hypocreales</taxon>
        <taxon>Clavicipitaceae</taxon>
        <taxon>Claviceps</taxon>
    </lineage>
</organism>
<dbReference type="SUPFAM" id="SSF56300">
    <property type="entry name" value="Metallo-dependent phosphatases"/>
    <property type="match status" value="1"/>
</dbReference>
<reference evidence="4" key="1">
    <citation type="journal article" date="2020" name="bioRxiv">
        <title>Whole genome comparisons of ergot fungi reveals the divergence and evolution of species within the genus Claviceps are the result of varying mechanisms driving genome evolution and host range expansion.</title>
        <authorList>
            <person name="Wyka S.A."/>
            <person name="Mondo S.J."/>
            <person name="Liu M."/>
            <person name="Dettman J."/>
            <person name="Nalam V."/>
            <person name="Broders K.D."/>
        </authorList>
    </citation>
    <scope>NUCLEOTIDE SEQUENCE</scope>
    <source>
        <strain evidence="4">CCC 602</strain>
    </source>
</reference>
<accession>A0A9P7N1Y0</accession>
<evidence type="ECO:0000259" key="3">
    <source>
        <dbReference type="Pfam" id="PF00149"/>
    </source>
</evidence>
<keyword evidence="2" id="KW-0325">Glycoprotein</keyword>
<evidence type="ECO:0000313" key="4">
    <source>
        <dbReference type="EMBL" id="KAG5982919.1"/>
    </source>
</evidence>
<keyword evidence="5" id="KW-1185">Reference proteome</keyword>
<dbReference type="PANTHER" id="PTHR10340">
    <property type="entry name" value="SPHINGOMYELIN PHOSPHODIESTERASE"/>
    <property type="match status" value="1"/>
</dbReference>
<evidence type="ECO:0000256" key="2">
    <source>
        <dbReference type="ARBA" id="ARBA00023180"/>
    </source>
</evidence>
<dbReference type="AlphaFoldDB" id="A0A9P7N1Y0"/>
<dbReference type="Proteomes" id="UP000748025">
    <property type="component" value="Unassembled WGS sequence"/>
</dbReference>
<dbReference type="Gene3D" id="3.60.21.10">
    <property type="match status" value="1"/>
</dbReference>
<keyword evidence="1" id="KW-0378">Hydrolase</keyword>
<comment type="caution">
    <text evidence="4">The sequence shown here is derived from an EMBL/GenBank/DDBJ whole genome shotgun (WGS) entry which is preliminary data.</text>
</comment>